<evidence type="ECO:0000313" key="1">
    <source>
        <dbReference type="EMBL" id="KAK9709831.1"/>
    </source>
</evidence>
<protein>
    <submittedName>
        <fullName evidence="1">Uncharacterized protein</fullName>
    </submittedName>
</protein>
<name>A0AAW1JYF0_POPJA</name>
<proteinExistence type="predicted"/>
<dbReference type="AlphaFoldDB" id="A0AAW1JYF0"/>
<organism evidence="1 2">
    <name type="scientific">Popillia japonica</name>
    <name type="common">Japanese beetle</name>
    <dbReference type="NCBI Taxonomy" id="7064"/>
    <lineage>
        <taxon>Eukaryota</taxon>
        <taxon>Metazoa</taxon>
        <taxon>Ecdysozoa</taxon>
        <taxon>Arthropoda</taxon>
        <taxon>Hexapoda</taxon>
        <taxon>Insecta</taxon>
        <taxon>Pterygota</taxon>
        <taxon>Neoptera</taxon>
        <taxon>Endopterygota</taxon>
        <taxon>Coleoptera</taxon>
        <taxon>Polyphaga</taxon>
        <taxon>Scarabaeiformia</taxon>
        <taxon>Scarabaeidae</taxon>
        <taxon>Rutelinae</taxon>
        <taxon>Popillia</taxon>
    </lineage>
</organism>
<accession>A0AAW1JYF0</accession>
<reference evidence="1 2" key="1">
    <citation type="journal article" date="2024" name="BMC Genomics">
        <title>De novo assembly and annotation of Popillia japonica's genome with initial clues to its potential as an invasive pest.</title>
        <authorList>
            <person name="Cucini C."/>
            <person name="Boschi S."/>
            <person name="Funari R."/>
            <person name="Cardaioli E."/>
            <person name="Iannotti N."/>
            <person name="Marturano G."/>
            <person name="Paoli F."/>
            <person name="Bruttini M."/>
            <person name="Carapelli A."/>
            <person name="Frati F."/>
            <person name="Nardi F."/>
        </authorList>
    </citation>
    <scope>NUCLEOTIDE SEQUENCE [LARGE SCALE GENOMIC DNA]</scope>
    <source>
        <strain evidence="1">DMR45628</strain>
    </source>
</reference>
<dbReference type="EMBL" id="JASPKY010000301">
    <property type="protein sequence ID" value="KAK9709831.1"/>
    <property type="molecule type" value="Genomic_DNA"/>
</dbReference>
<evidence type="ECO:0000313" key="2">
    <source>
        <dbReference type="Proteomes" id="UP001458880"/>
    </source>
</evidence>
<comment type="caution">
    <text evidence="1">The sequence shown here is derived from an EMBL/GenBank/DDBJ whole genome shotgun (WGS) entry which is preliminary data.</text>
</comment>
<gene>
    <name evidence="1" type="ORF">QE152_g26377</name>
</gene>
<dbReference type="Proteomes" id="UP001458880">
    <property type="component" value="Unassembled WGS sequence"/>
</dbReference>
<sequence length="93" mass="10848">MPAPSRERENAEDAYRCFFFPVPVGTRTVSDPEFYCIIKFALGAFTPRGRWARMTTRLTRLGKVDLRLGPSTLSRRNFRVYDEILRGAFRDKE</sequence>
<keyword evidence="2" id="KW-1185">Reference proteome</keyword>